<keyword evidence="2" id="KW-1185">Reference proteome</keyword>
<reference evidence="1" key="1">
    <citation type="submission" date="2020-06" db="EMBL/GenBank/DDBJ databases">
        <authorList>
            <person name="Li T."/>
            <person name="Hu X."/>
            <person name="Zhang T."/>
            <person name="Song X."/>
            <person name="Zhang H."/>
            <person name="Dai N."/>
            <person name="Sheng W."/>
            <person name="Hou X."/>
            <person name="Wei L."/>
        </authorList>
    </citation>
    <scope>NUCLEOTIDE SEQUENCE</scope>
    <source>
        <strain evidence="1">3651</strain>
        <tissue evidence="1">Leaf</tissue>
    </source>
</reference>
<name>A0AAE1Y3D9_9LAMI</name>
<organism evidence="1 2">
    <name type="scientific">Sesamum alatum</name>
    <dbReference type="NCBI Taxonomy" id="300844"/>
    <lineage>
        <taxon>Eukaryota</taxon>
        <taxon>Viridiplantae</taxon>
        <taxon>Streptophyta</taxon>
        <taxon>Embryophyta</taxon>
        <taxon>Tracheophyta</taxon>
        <taxon>Spermatophyta</taxon>
        <taxon>Magnoliopsida</taxon>
        <taxon>eudicotyledons</taxon>
        <taxon>Gunneridae</taxon>
        <taxon>Pentapetalae</taxon>
        <taxon>asterids</taxon>
        <taxon>lamiids</taxon>
        <taxon>Lamiales</taxon>
        <taxon>Pedaliaceae</taxon>
        <taxon>Sesamum</taxon>
    </lineage>
</organism>
<protein>
    <submittedName>
        <fullName evidence="1">Uncharacterized protein</fullName>
    </submittedName>
</protein>
<evidence type="ECO:0000313" key="1">
    <source>
        <dbReference type="EMBL" id="KAK4422964.1"/>
    </source>
</evidence>
<dbReference type="Proteomes" id="UP001293254">
    <property type="component" value="Unassembled WGS sequence"/>
</dbReference>
<accession>A0AAE1Y3D9</accession>
<evidence type="ECO:0000313" key="2">
    <source>
        <dbReference type="Proteomes" id="UP001293254"/>
    </source>
</evidence>
<comment type="caution">
    <text evidence="1">The sequence shown here is derived from an EMBL/GenBank/DDBJ whole genome shotgun (WGS) entry which is preliminary data.</text>
</comment>
<reference evidence="1" key="2">
    <citation type="journal article" date="2024" name="Plant">
        <title>Genomic evolution and insights into agronomic trait innovations of Sesamum species.</title>
        <authorList>
            <person name="Miao H."/>
            <person name="Wang L."/>
            <person name="Qu L."/>
            <person name="Liu H."/>
            <person name="Sun Y."/>
            <person name="Le M."/>
            <person name="Wang Q."/>
            <person name="Wei S."/>
            <person name="Zheng Y."/>
            <person name="Lin W."/>
            <person name="Duan Y."/>
            <person name="Cao H."/>
            <person name="Xiong S."/>
            <person name="Wang X."/>
            <person name="Wei L."/>
            <person name="Li C."/>
            <person name="Ma Q."/>
            <person name="Ju M."/>
            <person name="Zhao R."/>
            <person name="Li G."/>
            <person name="Mu C."/>
            <person name="Tian Q."/>
            <person name="Mei H."/>
            <person name="Zhang T."/>
            <person name="Gao T."/>
            <person name="Zhang H."/>
        </authorList>
    </citation>
    <scope>NUCLEOTIDE SEQUENCE</scope>
    <source>
        <strain evidence="1">3651</strain>
    </source>
</reference>
<dbReference type="AlphaFoldDB" id="A0AAE1Y3D9"/>
<sequence>MAHSVLLDYFQYLVGIVFVAYLEKSTTVPENVSEAYSEKSTTVVEIVSLACLEIVALETKRTSVAENVYEADSESVAPETKRAKLPPGYPFSFSLQLFDPLSEVVV</sequence>
<gene>
    <name evidence="1" type="ORF">Salat_1879000</name>
</gene>
<proteinExistence type="predicted"/>
<dbReference type="EMBL" id="JACGWO010000007">
    <property type="protein sequence ID" value="KAK4422964.1"/>
    <property type="molecule type" value="Genomic_DNA"/>
</dbReference>